<feature type="compositionally biased region" description="Polar residues" evidence="8">
    <location>
        <begin position="324"/>
        <end position="347"/>
    </location>
</feature>
<dbReference type="SUPFAM" id="SSF63748">
    <property type="entry name" value="Tudor/PWWP/MBT"/>
    <property type="match status" value="2"/>
</dbReference>
<evidence type="ECO:0000259" key="9">
    <source>
        <dbReference type="PROSITE" id="PS50157"/>
    </source>
</evidence>
<keyword evidence="4 7" id="KW-0863">Zinc-finger</keyword>
<keyword evidence="6" id="KW-0539">Nucleus</keyword>
<feature type="compositionally biased region" description="Polar residues" evidence="8">
    <location>
        <begin position="469"/>
        <end position="479"/>
    </location>
</feature>
<evidence type="ECO:0000256" key="6">
    <source>
        <dbReference type="ARBA" id="ARBA00023242"/>
    </source>
</evidence>
<dbReference type="PANTHER" id="PTHR15856:SF27">
    <property type="entry name" value="PHD FINGER PROTEIN 20"/>
    <property type="match status" value="1"/>
</dbReference>
<dbReference type="PROSITE" id="PS00028">
    <property type="entry name" value="ZINC_FINGER_C2H2_1"/>
    <property type="match status" value="1"/>
</dbReference>
<dbReference type="GO" id="GO:0006357">
    <property type="term" value="P:regulation of transcription by RNA polymerase II"/>
    <property type="evidence" value="ECO:0007669"/>
    <property type="project" value="TreeGrafter"/>
</dbReference>
<protein>
    <submittedName>
        <fullName evidence="10">PHD finger protein 20</fullName>
    </submittedName>
</protein>
<keyword evidence="2" id="KW-0479">Metal-binding</keyword>
<proteinExistence type="predicted"/>
<dbReference type="PROSITE" id="PS01359">
    <property type="entry name" value="ZF_PHD_1"/>
    <property type="match status" value="1"/>
</dbReference>
<accession>A0A5A9NCX9</accession>
<dbReference type="AlphaFoldDB" id="A0A5A9NCX9"/>
<keyword evidence="3" id="KW-0677">Repeat</keyword>
<dbReference type="Proteomes" id="UP000324632">
    <property type="component" value="Chromosome 20"/>
</dbReference>
<dbReference type="InterPro" id="IPR019786">
    <property type="entry name" value="Zinc_finger_PHD-type_CS"/>
</dbReference>
<dbReference type="PANTHER" id="PTHR15856">
    <property type="entry name" value="PHD FINGER PROTEIN 20-RELATED"/>
    <property type="match status" value="1"/>
</dbReference>
<dbReference type="InterPro" id="IPR011011">
    <property type="entry name" value="Znf_FYVE_PHD"/>
</dbReference>
<feature type="compositionally biased region" description="Basic and acidic residues" evidence="8">
    <location>
        <begin position="136"/>
        <end position="163"/>
    </location>
</feature>
<dbReference type="InterPro" id="IPR013083">
    <property type="entry name" value="Znf_RING/FYVE/PHD"/>
</dbReference>
<evidence type="ECO:0000256" key="8">
    <source>
        <dbReference type="SAM" id="MobiDB-lite"/>
    </source>
</evidence>
<dbReference type="SUPFAM" id="SSF57903">
    <property type="entry name" value="FYVE/PHD zinc finger"/>
    <property type="match status" value="1"/>
</dbReference>
<gene>
    <name evidence="10" type="ORF">E1301_Tti002281</name>
</gene>
<dbReference type="GO" id="GO:0008270">
    <property type="term" value="F:zinc ion binding"/>
    <property type="evidence" value="ECO:0007669"/>
    <property type="project" value="UniProtKB-KW"/>
</dbReference>
<evidence type="ECO:0000256" key="4">
    <source>
        <dbReference type="ARBA" id="ARBA00022771"/>
    </source>
</evidence>
<keyword evidence="11" id="KW-1185">Reference proteome</keyword>
<feature type="region of interest" description="Disordered" evidence="8">
    <location>
        <begin position="136"/>
        <end position="371"/>
    </location>
</feature>
<evidence type="ECO:0000256" key="3">
    <source>
        <dbReference type="ARBA" id="ARBA00022737"/>
    </source>
</evidence>
<dbReference type="GO" id="GO:0044545">
    <property type="term" value="C:NSL complex"/>
    <property type="evidence" value="ECO:0007669"/>
    <property type="project" value="TreeGrafter"/>
</dbReference>
<comment type="subcellular location">
    <subcellularLocation>
        <location evidence="1">Nucleus</location>
    </subcellularLocation>
</comment>
<dbReference type="Gene3D" id="3.30.40.10">
    <property type="entry name" value="Zinc/RING finger domain, C3HC4 (zinc finger)"/>
    <property type="match status" value="1"/>
</dbReference>
<feature type="compositionally biased region" description="Low complexity" evidence="8">
    <location>
        <begin position="531"/>
        <end position="540"/>
    </location>
</feature>
<name>A0A5A9NCX9_9TELE</name>
<evidence type="ECO:0000256" key="1">
    <source>
        <dbReference type="ARBA" id="ARBA00004123"/>
    </source>
</evidence>
<evidence type="ECO:0000313" key="11">
    <source>
        <dbReference type="Proteomes" id="UP000324632"/>
    </source>
</evidence>
<dbReference type="Gene3D" id="2.30.30.140">
    <property type="match status" value="2"/>
</dbReference>
<dbReference type="SMART" id="SM00333">
    <property type="entry name" value="TUDOR"/>
    <property type="match status" value="2"/>
</dbReference>
<organism evidence="10 11">
    <name type="scientific">Triplophysa tibetana</name>
    <dbReference type="NCBI Taxonomy" id="1572043"/>
    <lineage>
        <taxon>Eukaryota</taxon>
        <taxon>Metazoa</taxon>
        <taxon>Chordata</taxon>
        <taxon>Craniata</taxon>
        <taxon>Vertebrata</taxon>
        <taxon>Euteleostomi</taxon>
        <taxon>Actinopterygii</taxon>
        <taxon>Neopterygii</taxon>
        <taxon>Teleostei</taxon>
        <taxon>Ostariophysi</taxon>
        <taxon>Cypriniformes</taxon>
        <taxon>Nemacheilidae</taxon>
        <taxon>Triplophysa</taxon>
    </lineage>
</organism>
<dbReference type="GO" id="GO:0071339">
    <property type="term" value="C:MLL1 complex"/>
    <property type="evidence" value="ECO:0007669"/>
    <property type="project" value="TreeGrafter"/>
</dbReference>
<dbReference type="PROSITE" id="PS50157">
    <property type="entry name" value="ZINC_FINGER_C2H2_2"/>
    <property type="match status" value="1"/>
</dbReference>
<dbReference type="Pfam" id="PF20826">
    <property type="entry name" value="PHD_5"/>
    <property type="match status" value="1"/>
</dbReference>
<comment type="caution">
    <text evidence="10">The sequence shown here is derived from an EMBL/GenBank/DDBJ whole genome shotgun (WGS) entry which is preliminary data.</text>
</comment>
<feature type="compositionally biased region" description="Acidic residues" evidence="8">
    <location>
        <begin position="269"/>
        <end position="279"/>
    </location>
</feature>
<feature type="compositionally biased region" description="Polar residues" evidence="8">
    <location>
        <begin position="451"/>
        <end position="461"/>
    </location>
</feature>
<dbReference type="FunFam" id="2.30.30.140:FF:000049">
    <property type="entry name" value="PHD finger protein 20 (Predicted)"/>
    <property type="match status" value="1"/>
</dbReference>
<feature type="compositionally biased region" description="Acidic residues" evidence="8">
    <location>
        <begin position="175"/>
        <end position="190"/>
    </location>
</feature>
<sequence>MSKTPPHRRGISFEVGAQLEARDSLKNWYAASIEKIDYEDEKVLIHYRQWSHRYDEWFDWSSLYLRPVERIQLRKRGLPEKQKAPGFHVNQKVLASWSDCRYYPAKVLSRDKDGNYTVKFFDGVVKTVKGIKVKPFRKERSDGRSNQHARKQGEKEWKLKENGRSNGSRHSASDQDGESGSEEDDEDSMVIDESRNLQNNEATTKANESEQSSADHNEDLPREDVKTEPLNTEAESKTLNIENQEEKKEMNGGQEEGQPKALQNGVDKSEEENKEDAGDDSPSLPRRTRSRMTDGKDAEKPSGPELRKRRGSTGQMPPSKRSRANSSTDRNSRSQIKPTKTDSVQETSENKDCPTAPAGNPAPTEQSGSTHDLATIKRQVHLPTSNKFSREPLYRVIKNQPPPILSIELDHNSFKCKIAGCLKSFRKASLLHYHMKYYHAQSDPSPPRCVQTRSSEQQNQETPRRRRTVSASQQNQHINRSLHDDRDWVAKETGAKERERLREKRQRDFFRIKLKKRKKKKRSKSGEDSSSDLSSDSPLWSEEESDAELDFNMPLSEQGVETLAHSSEIVRCICEVQEENDFMIQCDECLCWQHGTCMGLYEYSVPDNYSCYICRDPPAQRQSQRFWYDKDWLSSGHMYGLSYLEENYSHKNSKKVTAAHQLLGDVHRVFEVVNGLQLKMSILQTQAHPDLKLWRQPWKPADGLRRKVAGDSGFATPFPSSPLEMGASEVDVLKSEVPSPIETHCSFQDSYISSDHCYQKPRTYYPAVERRLVVETRGGSELEDSLRSTEDLLEMAEQSCDLELECRMKQLVSSEQEKTCVVDVKEEEPDPVNPDSKPDPDLLLHQQWQLNLLEHIEAVQDDVTHRMDLIERELDELESWLDYTGELEPPDPLARLPQLKHRIRQLLTDLGTVQQIALCSSSS</sequence>
<feature type="compositionally biased region" description="Polar residues" evidence="8">
    <location>
        <begin position="196"/>
        <end position="212"/>
    </location>
</feature>
<dbReference type="CDD" id="cd20104">
    <property type="entry name" value="MBT_PHF20L1-like"/>
    <property type="match status" value="1"/>
</dbReference>
<dbReference type="InterPro" id="IPR002999">
    <property type="entry name" value="Tudor"/>
</dbReference>
<reference evidence="10 11" key="1">
    <citation type="journal article" date="2019" name="Mol. Ecol. Resour.">
        <title>Chromosome-level genome assembly of Triplophysa tibetana, a fish adapted to the harsh high-altitude environment of the Tibetan Plateau.</title>
        <authorList>
            <person name="Yang X."/>
            <person name="Liu H."/>
            <person name="Ma Z."/>
            <person name="Zou Y."/>
            <person name="Zou M."/>
            <person name="Mao Y."/>
            <person name="Li X."/>
            <person name="Wang H."/>
            <person name="Chen T."/>
            <person name="Wang W."/>
            <person name="Yang R."/>
        </authorList>
    </citation>
    <scope>NUCLEOTIDE SEQUENCE [LARGE SCALE GENOMIC DNA]</scope>
    <source>
        <strain evidence="10">TTIB1903HZAU</strain>
        <tissue evidence="10">Muscle</tissue>
    </source>
</reference>
<feature type="compositionally biased region" description="Basic and acidic residues" evidence="8">
    <location>
        <begin position="291"/>
        <end position="306"/>
    </location>
</feature>
<evidence type="ECO:0000256" key="5">
    <source>
        <dbReference type="ARBA" id="ARBA00022833"/>
    </source>
</evidence>
<dbReference type="InterPro" id="IPR041297">
    <property type="entry name" value="Crb2_Tudor"/>
</dbReference>
<feature type="compositionally biased region" description="Basic and acidic residues" evidence="8">
    <location>
        <begin position="213"/>
        <end position="227"/>
    </location>
</feature>
<evidence type="ECO:0000313" key="10">
    <source>
        <dbReference type="EMBL" id="KAA0706961.1"/>
    </source>
</evidence>
<feature type="region of interest" description="Disordered" evidence="8">
    <location>
        <begin position="440"/>
        <end position="489"/>
    </location>
</feature>
<dbReference type="InterPro" id="IPR043449">
    <property type="entry name" value="PHF20-like"/>
</dbReference>
<evidence type="ECO:0000256" key="2">
    <source>
        <dbReference type="ARBA" id="ARBA00022723"/>
    </source>
</evidence>
<feature type="region of interest" description="Disordered" evidence="8">
    <location>
        <begin position="515"/>
        <end position="540"/>
    </location>
</feature>
<dbReference type="Pfam" id="PF18115">
    <property type="entry name" value="Tudor_3"/>
    <property type="match status" value="1"/>
</dbReference>
<keyword evidence="5" id="KW-0862">Zinc</keyword>
<dbReference type="InterPro" id="IPR013087">
    <property type="entry name" value="Znf_C2H2_type"/>
</dbReference>
<dbReference type="EMBL" id="SOYY01000020">
    <property type="protein sequence ID" value="KAA0706961.1"/>
    <property type="molecule type" value="Genomic_DNA"/>
</dbReference>
<feature type="domain" description="C2H2-type" evidence="9">
    <location>
        <begin position="414"/>
        <end position="444"/>
    </location>
</feature>
<dbReference type="CDD" id="cd20453">
    <property type="entry name" value="Tudor_PHF20"/>
    <property type="match status" value="1"/>
</dbReference>
<evidence type="ECO:0000256" key="7">
    <source>
        <dbReference type="PROSITE-ProRule" id="PRU00042"/>
    </source>
</evidence>